<organism evidence="2 3">
    <name type="scientific">Paenibacillus hodogayensis</name>
    <dbReference type="NCBI Taxonomy" id="279208"/>
    <lineage>
        <taxon>Bacteria</taxon>
        <taxon>Bacillati</taxon>
        <taxon>Bacillota</taxon>
        <taxon>Bacilli</taxon>
        <taxon>Bacillales</taxon>
        <taxon>Paenibacillaceae</taxon>
        <taxon>Paenibacillus</taxon>
    </lineage>
</organism>
<dbReference type="Gene3D" id="3.20.80.10">
    <property type="entry name" value="Regulatory factor, effector binding domain"/>
    <property type="match status" value="1"/>
</dbReference>
<dbReference type="InterPro" id="IPR011256">
    <property type="entry name" value="Reg_factor_effector_dom_sf"/>
</dbReference>
<evidence type="ECO:0000259" key="1">
    <source>
        <dbReference type="Pfam" id="PF06445"/>
    </source>
</evidence>
<dbReference type="SUPFAM" id="SSF55136">
    <property type="entry name" value="Probable bacterial effector-binding domain"/>
    <property type="match status" value="1"/>
</dbReference>
<gene>
    <name evidence="2" type="ORF">ACFFNY_14145</name>
</gene>
<keyword evidence="3" id="KW-1185">Reference proteome</keyword>
<accession>A0ABV5VWQ3</accession>
<dbReference type="RefSeq" id="WP_344903517.1">
    <property type="nucleotide sequence ID" value="NZ_BAAAYO010000001.1"/>
</dbReference>
<protein>
    <submittedName>
        <fullName evidence="2">GyrI-like domain-containing protein</fullName>
    </submittedName>
</protein>
<comment type="caution">
    <text evidence="2">The sequence shown here is derived from an EMBL/GenBank/DDBJ whole genome shotgun (WGS) entry which is preliminary data.</text>
</comment>
<dbReference type="InterPro" id="IPR029442">
    <property type="entry name" value="GyrI-like"/>
</dbReference>
<proteinExistence type="predicted"/>
<evidence type="ECO:0000313" key="3">
    <source>
        <dbReference type="Proteomes" id="UP001589619"/>
    </source>
</evidence>
<dbReference type="PROSITE" id="PS51257">
    <property type="entry name" value="PROKAR_LIPOPROTEIN"/>
    <property type="match status" value="1"/>
</dbReference>
<sequence>MDKLDVKLMCELNAPPLRTRFTGSGIVNMTYSCHVRNVKIYKNQAKEKYNLSKKIEYKKDFKHLYVPNRLPEIVVVPRIPFIMVSGSGNPNGEEFSSAVEALYSLSYAVKMSYKSDDVPAGYYEYTVFPLEGVWDLLDRTKPATDKNNLKYTITIRQPDFLTEAWFMRFLEQTKKKKPNPFLEKVRFEYVEEGLCCQMMHIGSFDDEPQSFAQMEGFCEENRYIRTSKIHREIYLSDPRKTQPEKLKTVLRFPIIQADSRP</sequence>
<evidence type="ECO:0000313" key="2">
    <source>
        <dbReference type="EMBL" id="MFB9752703.1"/>
    </source>
</evidence>
<dbReference type="Proteomes" id="UP001589619">
    <property type="component" value="Unassembled WGS sequence"/>
</dbReference>
<reference evidence="2 3" key="1">
    <citation type="submission" date="2024-09" db="EMBL/GenBank/DDBJ databases">
        <authorList>
            <person name="Sun Q."/>
            <person name="Mori K."/>
        </authorList>
    </citation>
    <scope>NUCLEOTIDE SEQUENCE [LARGE SCALE GENOMIC DNA]</scope>
    <source>
        <strain evidence="2 3">JCM 12520</strain>
    </source>
</reference>
<dbReference type="Pfam" id="PF06445">
    <property type="entry name" value="GyrI-like"/>
    <property type="match status" value="1"/>
</dbReference>
<feature type="domain" description="GyrI-like small molecule binding" evidence="1">
    <location>
        <begin position="71"/>
        <end position="254"/>
    </location>
</feature>
<dbReference type="EMBL" id="JBHMAG010000012">
    <property type="protein sequence ID" value="MFB9752703.1"/>
    <property type="molecule type" value="Genomic_DNA"/>
</dbReference>
<name>A0ABV5VWQ3_9BACL</name>